<dbReference type="EMBL" id="LR700645">
    <property type="protein sequence ID" value="VVM14899.1"/>
    <property type="molecule type" value="Genomic_DNA"/>
</dbReference>
<protein>
    <submittedName>
        <fullName evidence="1">Uncharacterized protein</fullName>
    </submittedName>
</protein>
<reference evidence="1" key="1">
    <citation type="submission" date="2019-09" db="EMBL/GenBank/DDBJ databases">
        <authorList>
            <person name="Chandra G."/>
            <person name="Truman W A."/>
        </authorList>
    </citation>
    <scope>NUCLEOTIDE SEQUENCE</scope>
    <source>
        <strain evidence="1">PS683</strain>
    </source>
</reference>
<dbReference type="AlphaFoldDB" id="A0A5E6MU16"/>
<proteinExistence type="predicted"/>
<organism evidence="1">
    <name type="scientific">Pseudomonas fluorescens</name>
    <dbReference type="NCBI Taxonomy" id="294"/>
    <lineage>
        <taxon>Bacteria</taxon>
        <taxon>Pseudomonadati</taxon>
        <taxon>Pseudomonadota</taxon>
        <taxon>Gammaproteobacteria</taxon>
        <taxon>Pseudomonadales</taxon>
        <taxon>Pseudomonadaceae</taxon>
        <taxon>Pseudomonas</taxon>
    </lineage>
</organism>
<sequence length="139" mass="15875">MTQDTAWAFHLFGASFASDAEAQQFAFEQWEPAPSDSATDTEYSAWEARNPTWRLAEELEFYMDADFVELSSDPQEVLSQITSPAERERVRRGVAAFTHFILLGENALWGDRRSVSTQIEPLQRVPENTASMTYLGWFN</sequence>
<name>A0A5E6MU16_PSEFL</name>
<evidence type="ECO:0000313" key="1">
    <source>
        <dbReference type="EMBL" id="VVM14899.1"/>
    </source>
</evidence>
<gene>
    <name evidence="1" type="ORF">PS683_03214</name>
</gene>
<accession>A0A5E6MU16</accession>